<proteinExistence type="predicted"/>
<organism evidence="1 2">
    <name type="scientific">Pleurotus cornucopiae</name>
    <name type="common">Cornucopia mushroom</name>
    <dbReference type="NCBI Taxonomy" id="5321"/>
    <lineage>
        <taxon>Eukaryota</taxon>
        <taxon>Fungi</taxon>
        <taxon>Dikarya</taxon>
        <taxon>Basidiomycota</taxon>
        <taxon>Agaricomycotina</taxon>
        <taxon>Agaricomycetes</taxon>
        <taxon>Agaricomycetidae</taxon>
        <taxon>Agaricales</taxon>
        <taxon>Pleurotineae</taxon>
        <taxon>Pleurotaceae</taxon>
        <taxon>Pleurotus</taxon>
    </lineage>
</organism>
<evidence type="ECO:0000313" key="1">
    <source>
        <dbReference type="EMBL" id="KAG9218600.1"/>
    </source>
</evidence>
<keyword evidence="2" id="KW-1185">Reference proteome</keyword>
<comment type="caution">
    <text evidence="1">The sequence shown here is derived from an EMBL/GenBank/DDBJ whole genome shotgun (WGS) entry which is preliminary data.</text>
</comment>
<dbReference type="Proteomes" id="UP000824881">
    <property type="component" value="Unassembled WGS sequence"/>
</dbReference>
<protein>
    <submittedName>
        <fullName evidence="1">Uncharacterized protein</fullName>
    </submittedName>
</protein>
<sequence>MPGRVMSATAGRAPAGVRIKEERTRRSRAEVEEPEAGDDTVDQDAEGEEDAENPVDDADDQGEGSSRGVKRSRVNENGDSVPSDSQSPPPERIRVKTQPRDVDGFIPGSIVRIQLENFVTYDWVEFFPGAYLNMILGPNGTGKSSIACAICLGLNFPPSVLGRASDLNLFVKHGHSEGHIEIELKGSLGKPNVIIRRMLKSTSKSSQFLLNGKSASGRDINAKMAELNVQVGNLCSFLPQDRVSEFAQMTPQQLLRETQRAAGDENLTTWHDTLISAGKELKQLQELMGGERDQLKTMQERNEGLEREVQRYNERKQIEHDIALLEILLPVQRYREHRVKCLEVKEQSRILHAKVIKLKEKNAPAHDLLQKLTTQHKDHEKRREELKRSTQQKFKKMTEKWDGNGKLETAMGEEEDKLHRLKEQEKERQKKMKRYESDIAGYEAELAVKVEVEDISDVKRDADQISAERIPLQKRYAAWQASYREIVNTKVTQQGRIEGCNARLKQLDDASTRKLQQFERWDRDHADAVRWLRANQNKFEKEIFEPPILSVSIPDKRYADAVESFFNQNTMKTFVMQTQRDYDLFNKYMHTEHALGQNRKVRINTWFRPYNEESVSEPPMSATELEEVGFDGYALQFIEYPKGMEWWLKDSVGLHRYAIGISRQVDVQRAMQAVTRIGPNGRGGNGASFIVGNVVHQVSRSRYGKRAVQNMTRDVRPARNLVNASVDQEVKSRIESEMREYQTELDMALARQKELDDEKRAIEAEDEGFKKRMIEVQARRKVIQDEQARVGALKSKLERITRALQDLRKVPPADQKRAQIKKEINRLARERTKLARDYVELSKAVVAEQKEATKAGLEYLQIGANKAALAELCKRKDERYEIALAAWHEVNEEYKRLKATTQEILAESKAIVEAADAANPEIYEEFNEIGRIRMEWDQEVKEANDAGRTPPPGDHIEQRSAEQLEADLEEQRNRLELNLNTNPGVIEQYERRKQEIENMTKTLEEKQKKVDRIERNIKNARDNWQPALEDLVQSIGKKFSAAFDRIGCAGEIRISEHEDYEKWAIDILVKFRSTEKLQLLTGQRQSGGERSLTTILYLMSLTEEARAPFSLVDEINQGMDQRAERNVHNSMVDVTCKEDSAQYFLITPKLLPDLNYHERMRILCVNNGEWLPEERGLGDMMGMINNYHQLRNRAQNSN</sequence>
<evidence type="ECO:0000313" key="2">
    <source>
        <dbReference type="Proteomes" id="UP000824881"/>
    </source>
</evidence>
<reference evidence="1 2" key="1">
    <citation type="journal article" date="2021" name="Appl. Environ. Microbiol.">
        <title>Genetic linkage and physical mapping for an oyster mushroom Pleurotus cornucopiae and QTL analysis for the trait cap color.</title>
        <authorList>
            <person name="Zhang Y."/>
            <person name="Gao W."/>
            <person name="Sonnenberg A."/>
            <person name="Chen Q."/>
            <person name="Zhang J."/>
            <person name="Huang C."/>
        </authorList>
    </citation>
    <scope>NUCLEOTIDE SEQUENCE [LARGE SCALE GENOMIC DNA]</scope>
    <source>
        <strain evidence="1">CCMSSC00406</strain>
    </source>
</reference>
<name>A0ACB7IKI7_PLECO</name>
<gene>
    <name evidence="1" type="ORF">CCMSSC00406_0001286</name>
</gene>
<dbReference type="EMBL" id="WQMT02000009">
    <property type="protein sequence ID" value="KAG9218600.1"/>
    <property type="molecule type" value="Genomic_DNA"/>
</dbReference>
<accession>A0ACB7IKI7</accession>